<dbReference type="KEGG" id="npz:ACX27_00555"/>
<evidence type="ECO:0000313" key="7">
    <source>
        <dbReference type="Proteomes" id="UP000062645"/>
    </source>
</evidence>
<evidence type="ECO:0000256" key="1">
    <source>
        <dbReference type="ARBA" id="ARBA00006464"/>
    </source>
</evidence>
<dbReference type="InterPro" id="IPR002645">
    <property type="entry name" value="STAS_dom"/>
</dbReference>
<dbReference type="InterPro" id="IPR036513">
    <property type="entry name" value="STAS_dom_sf"/>
</dbReference>
<dbReference type="CDD" id="cd07043">
    <property type="entry name" value="STAS_anti-anti-sigma_factors"/>
    <property type="match status" value="1"/>
</dbReference>
<dbReference type="Proteomes" id="UP000062645">
    <property type="component" value="Chromosome"/>
</dbReference>
<comment type="similarity">
    <text evidence="2 3">Belongs to the anti-sigma-factor antagonist family.</text>
</comment>
<reference evidence="6 7" key="2">
    <citation type="journal article" date="2016" name="Genome Announc.">
        <title>Draft Genome Sequence of the N2-Fixing Cyanobacterium Nostoc piscinale CENA21, Isolated from the Brazilian Amazon Floodplain.</title>
        <authorList>
            <person name="Leao T."/>
            <person name="Guimaraes P.I."/>
            <person name="de Melo A.G."/>
            <person name="Ramos R.T."/>
            <person name="Leao P.N."/>
            <person name="Silva A."/>
            <person name="Fiore M.F."/>
            <person name="Schneider M.P."/>
        </authorList>
    </citation>
    <scope>NUCLEOTIDE SEQUENCE [LARGE SCALE GENOMIC DNA]</scope>
    <source>
        <strain evidence="6 7">CENA21</strain>
    </source>
</reference>
<name>A0A0M4TT91_9NOSO</name>
<feature type="domain" description="STAS" evidence="5">
    <location>
        <begin position="16"/>
        <end position="127"/>
    </location>
</feature>
<organism evidence="6 7">
    <name type="scientific">Nostoc piscinale CENA21</name>
    <dbReference type="NCBI Taxonomy" id="224013"/>
    <lineage>
        <taxon>Bacteria</taxon>
        <taxon>Bacillati</taxon>
        <taxon>Cyanobacteriota</taxon>
        <taxon>Cyanophyceae</taxon>
        <taxon>Nostocales</taxon>
        <taxon>Nostocaceae</taxon>
        <taxon>Nostoc</taxon>
    </lineage>
</organism>
<accession>A0A0M4TT91</accession>
<dbReference type="PANTHER" id="PTHR30576:SF10">
    <property type="entry name" value="SLL5057 PROTEIN"/>
    <property type="match status" value="1"/>
</dbReference>
<dbReference type="SUPFAM" id="SSF52091">
    <property type="entry name" value="SpoIIaa-like"/>
    <property type="match status" value="1"/>
</dbReference>
<dbReference type="NCBIfam" id="TIGR00377">
    <property type="entry name" value="ant_ant_sig"/>
    <property type="match status" value="1"/>
</dbReference>
<dbReference type="Gene3D" id="3.30.750.24">
    <property type="entry name" value="STAS domain"/>
    <property type="match status" value="1"/>
</dbReference>
<dbReference type="Pfam" id="PF02397">
    <property type="entry name" value="Bac_transf"/>
    <property type="match status" value="1"/>
</dbReference>
<evidence type="ECO:0000259" key="5">
    <source>
        <dbReference type="PROSITE" id="PS50801"/>
    </source>
</evidence>
<keyword evidence="4" id="KW-0472">Membrane</keyword>
<evidence type="ECO:0000256" key="3">
    <source>
        <dbReference type="RuleBase" id="RU003749"/>
    </source>
</evidence>
<keyword evidence="4" id="KW-0812">Transmembrane</keyword>
<dbReference type="InterPro" id="IPR003658">
    <property type="entry name" value="Anti-sigma_ant"/>
</dbReference>
<sequence length="353" mass="39850">MATKVQSFMTSQPTEVNFPVTSLNETAIVQVSARLSVLEAVGFKQTCQDLIATNPHLKKIIVDFHQTIFMDSSGLGALVSNYKIGQETGITIILRDVTPQVMAVLTLTGLEQVFPMESSGEAAFVADENDIEASKNNFRKLEQLPTTHPSIASWMKRLIDIVGSLVGLVITGILLIPIVIAITIDDPGPIFFSQTRCGWMGKRFKIWKFRSMCVDAEAKKALVKNQVQGAFFKNDNDPRITKVGRFLRRTSLDELPQFWNVLKGDMSLVGTRPPTPDEVERYEVPEWQRLDVKPGMTGEWQVNGRSTVRSFEDVIRLDLQYQKNWSLLYDLKLILKTVAILFNKKKWRCLAKI</sequence>
<dbReference type="AlphaFoldDB" id="A0A0M4TT91"/>
<dbReference type="PATRIC" id="fig|224013.5.peg.131"/>
<dbReference type="PROSITE" id="PS50801">
    <property type="entry name" value="STAS"/>
    <property type="match status" value="1"/>
</dbReference>
<dbReference type="Pfam" id="PF01740">
    <property type="entry name" value="STAS"/>
    <property type="match status" value="1"/>
</dbReference>
<evidence type="ECO:0000256" key="4">
    <source>
        <dbReference type="SAM" id="Phobius"/>
    </source>
</evidence>
<gene>
    <name evidence="6" type="ORF">ACX27_00555</name>
</gene>
<dbReference type="InterPro" id="IPR003362">
    <property type="entry name" value="Bact_transf"/>
</dbReference>
<dbReference type="EMBL" id="CP012036">
    <property type="protein sequence ID" value="ALF51676.1"/>
    <property type="molecule type" value="Genomic_DNA"/>
</dbReference>
<evidence type="ECO:0000256" key="2">
    <source>
        <dbReference type="ARBA" id="ARBA00009013"/>
    </source>
</evidence>
<feature type="transmembrane region" description="Helical" evidence="4">
    <location>
        <begin position="158"/>
        <end position="184"/>
    </location>
</feature>
<comment type="similarity">
    <text evidence="1">Belongs to the bacterial sugar transferase family.</text>
</comment>
<evidence type="ECO:0000313" key="6">
    <source>
        <dbReference type="EMBL" id="ALF51676.1"/>
    </source>
</evidence>
<dbReference type="GO" id="GO:0016780">
    <property type="term" value="F:phosphotransferase activity, for other substituted phosphate groups"/>
    <property type="evidence" value="ECO:0007669"/>
    <property type="project" value="TreeGrafter"/>
</dbReference>
<dbReference type="RefSeq" id="WP_062287083.1">
    <property type="nucleotide sequence ID" value="NZ_CP012036.1"/>
</dbReference>
<dbReference type="STRING" id="224013.ACX27_00555"/>
<keyword evidence="7" id="KW-1185">Reference proteome</keyword>
<protein>
    <recommendedName>
        <fullName evidence="3">Anti-sigma factor antagonist</fullName>
    </recommendedName>
</protein>
<dbReference type="GO" id="GO:0043856">
    <property type="term" value="F:anti-sigma factor antagonist activity"/>
    <property type="evidence" value="ECO:0007669"/>
    <property type="project" value="InterPro"/>
</dbReference>
<proteinExistence type="inferred from homology"/>
<keyword evidence="4" id="KW-1133">Transmembrane helix</keyword>
<reference evidence="7" key="1">
    <citation type="submission" date="2015-07" db="EMBL/GenBank/DDBJ databases">
        <title>Genome Of Nitrogen-Fixing Cyanobacterium Nostoc piscinale CENA21 From Solimoes/Amazon River Floodplain Sediments And Comparative Genomics To Uncover Biosynthetic Natural Products Potential.</title>
        <authorList>
            <person name="Leao T.F."/>
            <person name="Leao P.N."/>
            <person name="Guimaraes P.I."/>
            <person name="de Melo A.G.C."/>
            <person name="Ramos R.T.J."/>
            <person name="Silva A."/>
            <person name="Fiore M.F."/>
            <person name="Schneider M.P.C."/>
        </authorList>
    </citation>
    <scope>NUCLEOTIDE SEQUENCE [LARGE SCALE GENOMIC DNA]</scope>
    <source>
        <strain evidence="7">CENA21</strain>
    </source>
</reference>
<dbReference type="PANTHER" id="PTHR30576">
    <property type="entry name" value="COLANIC BIOSYNTHESIS UDP-GLUCOSE LIPID CARRIER TRANSFERASE"/>
    <property type="match status" value="1"/>
</dbReference>